<dbReference type="KEGG" id="scm:SCHCO_02735568"/>
<dbReference type="PANTHER" id="PTHR13710:SF154">
    <property type="entry name" value="RECQ HELICASE, PUTATIVE (AFU_ORTHOLOGUE AFUA_6G14720)-RELATED"/>
    <property type="match status" value="1"/>
</dbReference>
<evidence type="ECO:0000259" key="8">
    <source>
        <dbReference type="PROSITE" id="PS51194"/>
    </source>
</evidence>
<dbReference type="PROSITE" id="PS51192">
    <property type="entry name" value="HELICASE_ATP_BIND_1"/>
    <property type="match status" value="1"/>
</dbReference>
<dbReference type="Pfam" id="PF00271">
    <property type="entry name" value="Helicase_C"/>
    <property type="match status" value="1"/>
</dbReference>
<evidence type="ECO:0000256" key="2">
    <source>
        <dbReference type="ARBA" id="ARBA00022741"/>
    </source>
</evidence>
<dbReference type="AlphaFoldDB" id="D8Q7E3"/>
<feature type="region of interest" description="Disordered" evidence="6">
    <location>
        <begin position="434"/>
        <end position="454"/>
    </location>
</feature>
<keyword evidence="3" id="KW-0067">ATP-binding</keyword>
<dbReference type="GO" id="GO:0009378">
    <property type="term" value="F:four-way junction helicase activity"/>
    <property type="evidence" value="ECO:0007669"/>
    <property type="project" value="TreeGrafter"/>
</dbReference>
<dbReference type="OMA" id="RVGHAVC"/>
<dbReference type="eggNOG" id="KOG0351">
    <property type="taxonomic scope" value="Eukaryota"/>
</dbReference>
<dbReference type="GO" id="GO:0000724">
    <property type="term" value="P:double-strand break repair via homologous recombination"/>
    <property type="evidence" value="ECO:0007669"/>
    <property type="project" value="TreeGrafter"/>
</dbReference>
<dbReference type="InterPro" id="IPR014001">
    <property type="entry name" value="Helicase_ATP-bd"/>
</dbReference>
<dbReference type="GO" id="GO:0005737">
    <property type="term" value="C:cytoplasm"/>
    <property type="evidence" value="ECO:0007669"/>
    <property type="project" value="TreeGrafter"/>
</dbReference>
<dbReference type="SUPFAM" id="SSF52540">
    <property type="entry name" value="P-loop containing nucleoside triphosphate hydrolases"/>
    <property type="match status" value="1"/>
</dbReference>
<evidence type="ECO:0000256" key="3">
    <source>
        <dbReference type="ARBA" id="ARBA00022840"/>
    </source>
</evidence>
<accession>D8Q7E3</accession>
<dbReference type="HOGENOM" id="CLU_001103_19_0_1"/>
<feature type="domain" description="Helicase ATP-binding" evidence="7">
    <location>
        <begin position="40"/>
        <end position="212"/>
    </location>
</feature>
<gene>
    <name evidence="9" type="ORF">SCHCODRAFT_56954</name>
</gene>
<sequence length="508" mass="57399">MASPDAQDLSDDNLRAQITKAFQVAPCQWQIEVIRSLLKLSRRLNTRDLCLISATGSGKTLTFLAPLLFEPRKIMVIITPLNLLSDQIAGQLRSQGLPAIALCGDNATKTVFQEIRELKYRVIVTNVEIAKRTKGEFEKLWRDRKWTAHLLCIVWDEAHCISQWADFRPEYKDGGRIRQLIGTHVPFYLTSATLPKAVLADVFQNLNIRASDVDVIHRSNDRPNIHLVVRRMQHGAGSYRDLDFVLPAPGCTPPKFSASGPGPFFLMESVEAAKYLWSRLPESCRDRVKWFNSHMTSQYREDELQRLASGENWGLLCTESFGLGVDKVKDIQLIIQYKVADVSLCALWQRLGRALRNGEGTAIAVCIAEPKFFDEEREAKEGRKQKKLEKENKKRKAEESDMGARKSPRFDGDVDLAERSVVIERRRAIYDAPPARTSKKKDRVDHDPSALDPPLDDMINAASRGFGCHRLPAQVFFGNDKISGSSLGTHRMLMYSLYFPHSCATGPM</sequence>
<dbReference type="EC" id="5.6.2.4" evidence="5"/>
<organism evidence="10">
    <name type="scientific">Schizophyllum commune (strain H4-8 / FGSC 9210)</name>
    <name type="common">Split gill fungus</name>
    <dbReference type="NCBI Taxonomy" id="578458"/>
    <lineage>
        <taxon>Eukaryota</taxon>
        <taxon>Fungi</taxon>
        <taxon>Dikarya</taxon>
        <taxon>Basidiomycota</taxon>
        <taxon>Agaricomycotina</taxon>
        <taxon>Agaricomycetes</taxon>
        <taxon>Agaricomycetidae</taxon>
        <taxon>Agaricales</taxon>
        <taxon>Schizophyllaceae</taxon>
        <taxon>Schizophyllum</taxon>
    </lineage>
</organism>
<dbReference type="SMART" id="SM00490">
    <property type="entry name" value="HELICc"/>
    <property type="match status" value="1"/>
</dbReference>
<dbReference type="Proteomes" id="UP000007431">
    <property type="component" value="Unassembled WGS sequence"/>
</dbReference>
<dbReference type="VEuPathDB" id="FungiDB:SCHCODRAFT_02735568"/>
<evidence type="ECO:0000259" key="7">
    <source>
        <dbReference type="PROSITE" id="PS51192"/>
    </source>
</evidence>
<comment type="catalytic activity">
    <reaction evidence="4">
        <text>Couples ATP hydrolysis with the unwinding of duplex DNA by translocating in the 3'-5' direction.</text>
        <dbReference type="EC" id="5.6.2.4"/>
    </reaction>
</comment>
<dbReference type="GO" id="GO:0005694">
    <property type="term" value="C:chromosome"/>
    <property type="evidence" value="ECO:0007669"/>
    <property type="project" value="TreeGrafter"/>
</dbReference>
<dbReference type="Gene3D" id="3.40.50.300">
    <property type="entry name" value="P-loop containing nucleotide triphosphate hydrolases"/>
    <property type="match status" value="2"/>
</dbReference>
<protein>
    <recommendedName>
        <fullName evidence="5">DNA 3'-5' helicase</fullName>
        <ecNumber evidence="5">5.6.2.4</ecNumber>
    </recommendedName>
</protein>
<dbReference type="GO" id="GO:0043138">
    <property type="term" value="F:3'-5' DNA helicase activity"/>
    <property type="evidence" value="ECO:0007669"/>
    <property type="project" value="UniProtKB-EC"/>
</dbReference>
<dbReference type="GO" id="GO:0003676">
    <property type="term" value="F:nucleic acid binding"/>
    <property type="evidence" value="ECO:0007669"/>
    <property type="project" value="InterPro"/>
</dbReference>
<dbReference type="InterPro" id="IPR027417">
    <property type="entry name" value="P-loop_NTPase"/>
</dbReference>
<dbReference type="InterPro" id="IPR011545">
    <property type="entry name" value="DEAD/DEAH_box_helicase_dom"/>
</dbReference>
<dbReference type="InParanoid" id="D8Q7E3"/>
<dbReference type="GO" id="GO:0005524">
    <property type="term" value="F:ATP binding"/>
    <property type="evidence" value="ECO:0007669"/>
    <property type="project" value="UniProtKB-KW"/>
</dbReference>
<keyword evidence="10" id="KW-1185">Reference proteome</keyword>
<dbReference type="Pfam" id="PF00270">
    <property type="entry name" value="DEAD"/>
    <property type="match status" value="1"/>
</dbReference>
<evidence type="ECO:0000256" key="1">
    <source>
        <dbReference type="ARBA" id="ARBA00005446"/>
    </source>
</evidence>
<dbReference type="PANTHER" id="PTHR13710">
    <property type="entry name" value="DNA HELICASE RECQ FAMILY MEMBER"/>
    <property type="match status" value="1"/>
</dbReference>
<dbReference type="EMBL" id="GL377307">
    <property type="protein sequence ID" value="EFI96012.1"/>
    <property type="molecule type" value="Genomic_DNA"/>
</dbReference>
<dbReference type="GeneID" id="9587432"/>
<evidence type="ECO:0000313" key="9">
    <source>
        <dbReference type="EMBL" id="EFI96012.1"/>
    </source>
</evidence>
<feature type="domain" description="Helicase C-terminal" evidence="8">
    <location>
        <begin position="241"/>
        <end position="408"/>
    </location>
</feature>
<dbReference type="InterPro" id="IPR001650">
    <property type="entry name" value="Helicase_C-like"/>
</dbReference>
<reference evidence="9 10" key="1">
    <citation type="journal article" date="2010" name="Nat. Biotechnol.">
        <title>Genome sequence of the model mushroom Schizophyllum commune.</title>
        <authorList>
            <person name="Ohm R.A."/>
            <person name="de Jong J.F."/>
            <person name="Lugones L.G."/>
            <person name="Aerts A."/>
            <person name="Kothe E."/>
            <person name="Stajich J.E."/>
            <person name="de Vries R.P."/>
            <person name="Record E."/>
            <person name="Levasseur A."/>
            <person name="Baker S.E."/>
            <person name="Bartholomew K.A."/>
            <person name="Coutinho P.M."/>
            <person name="Erdmann S."/>
            <person name="Fowler T.J."/>
            <person name="Gathman A.C."/>
            <person name="Lombard V."/>
            <person name="Henrissat B."/>
            <person name="Knabe N."/>
            <person name="Kuees U."/>
            <person name="Lilly W.W."/>
            <person name="Lindquist E."/>
            <person name="Lucas S."/>
            <person name="Magnuson J.K."/>
            <person name="Piumi F."/>
            <person name="Raudaskoski M."/>
            <person name="Salamov A."/>
            <person name="Schmutz J."/>
            <person name="Schwarze F.W.M.R."/>
            <person name="vanKuyk P.A."/>
            <person name="Horton J.S."/>
            <person name="Grigoriev I.V."/>
            <person name="Woesten H.A.B."/>
        </authorList>
    </citation>
    <scope>NUCLEOTIDE SEQUENCE [LARGE SCALE GENOMIC DNA]</scope>
    <source>
        <strain evidence="10">H4-8 / FGSC 9210</strain>
    </source>
</reference>
<proteinExistence type="inferred from homology"/>
<keyword evidence="2" id="KW-0547">Nucleotide-binding</keyword>
<dbReference type="SMART" id="SM00487">
    <property type="entry name" value="DEXDc"/>
    <property type="match status" value="1"/>
</dbReference>
<evidence type="ECO:0000256" key="4">
    <source>
        <dbReference type="ARBA" id="ARBA00034617"/>
    </source>
</evidence>
<dbReference type="PROSITE" id="PS51194">
    <property type="entry name" value="HELICASE_CTER"/>
    <property type="match status" value="1"/>
</dbReference>
<evidence type="ECO:0000313" key="10">
    <source>
        <dbReference type="Proteomes" id="UP000007431"/>
    </source>
</evidence>
<comment type="similarity">
    <text evidence="1">Belongs to the helicase family. RecQ subfamily.</text>
</comment>
<dbReference type="OrthoDB" id="10261556at2759"/>
<dbReference type="STRING" id="578458.D8Q7E3"/>
<dbReference type="RefSeq" id="XP_003030915.1">
    <property type="nucleotide sequence ID" value="XM_003030869.1"/>
</dbReference>
<evidence type="ECO:0000256" key="6">
    <source>
        <dbReference type="SAM" id="MobiDB-lite"/>
    </source>
</evidence>
<name>D8Q7E3_SCHCM</name>
<evidence type="ECO:0000256" key="5">
    <source>
        <dbReference type="ARBA" id="ARBA00034808"/>
    </source>
</evidence>
<feature type="region of interest" description="Disordered" evidence="6">
    <location>
        <begin position="378"/>
        <end position="411"/>
    </location>
</feature>